<reference evidence="1 2" key="1">
    <citation type="submission" date="2013-02" db="EMBL/GenBank/DDBJ databases">
        <title>The Genome Sequence of Plasmodium inui San Antonio 1.</title>
        <authorList>
            <consortium name="The Broad Institute Genome Sequencing Platform"/>
            <consortium name="The Broad Institute Genome Sequencing Center for Infectious Disease"/>
            <person name="Neafsey D."/>
            <person name="Cheeseman I."/>
            <person name="Volkman S."/>
            <person name="Adams J."/>
            <person name="Walker B."/>
            <person name="Young S.K."/>
            <person name="Zeng Q."/>
            <person name="Gargeya S."/>
            <person name="Fitzgerald M."/>
            <person name="Haas B."/>
            <person name="Abouelleil A."/>
            <person name="Alvarado L."/>
            <person name="Arachchi H.M."/>
            <person name="Berlin A.M."/>
            <person name="Chapman S.B."/>
            <person name="Dewar J."/>
            <person name="Goldberg J."/>
            <person name="Griggs A."/>
            <person name="Gujja S."/>
            <person name="Hansen M."/>
            <person name="Howarth C."/>
            <person name="Imamovic A."/>
            <person name="Larimer J."/>
            <person name="McCowan C."/>
            <person name="Murphy C."/>
            <person name="Neiman D."/>
            <person name="Pearson M."/>
            <person name="Priest M."/>
            <person name="Roberts A."/>
            <person name="Saif S."/>
            <person name="Shea T."/>
            <person name="Sisk P."/>
            <person name="Sykes S."/>
            <person name="Wortman J."/>
            <person name="Nusbaum C."/>
            <person name="Birren B."/>
        </authorList>
    </citation>
    <scope>NUCLEOTIDE SEQUENCE [LARGE SCALE GENOMIC DNA]</scope>
    <source>
        <strain evidence="1 2">San Antonio 1</strain>
    </source>
</reference>
<organism evidence="1 2">
    <name type="scientific">Plasmodium inui San Antonio 1</name>
    <dbReference type="NCBI Taxonomy" id="1237626"/>
    <lineage>
        <taxon>Eukaryota</taxon>
        <taxon>Sar</taxon>
        <taxon>Alveolata</taxon>
        <taxon>Apicomplexa</taxon>
        <taxon>Aconoidasida</taxon>
        <taxon>Haemosporida</taxon>
        <taxon>Plasmodiidae</taxon>
        <taxon>Plasmodium</taxon>
        <taxon>Plasmodium (Plasmodium)</taxon>
    </lineage>
</organism>
<evidence type="ECO:0000313" key="1">
    <source>
        <dbReference type="EMBL" id="EUD65745.1"/>
    </source>
</evidence>
<dbReference type="RefSeq" id="XP_008817802.1">
    <property type="nucleotide sequence ID" value="XM_008819580.1"/>
</dbReference>
<accession>W7A248</accession>
<protein>
    <submittedName>
        <fullName evidence="1">Uncharacterized protein</fullName>
    </submittedName>
</protein>
<gene>
    <name evidence="1" type="ORF">C922_03993</name>
</gene>
<dbReference type="VEuPathDB" id="PlasmoDB:C922_03993"/>
<feature type="non-terminal residue" evidence="1">
    <location>
        <position position="1"/>
    </location>
</feature>
<sequence length="52" mass="6033">WRNYSGKSIRDDNPIRTQAGLFLNNTKGEQLKKLQDSMNMLRNTSPKDNSLH</sequence>
<dbReference type="EMBL" id="KI965477">
    <property type="protein sequence ID" value="EUD65745.1"/>
    <property type="molecule type" value="Genomic_DNA"/>
</dbReference>
<proteinExistence type="predicted"/>
<dbReference type="AlphaFoldDB" id="W7A248"/>
<name>W7A248_9APIC</name>
<evidence type="ECO:0000313" key="2">
    <source>
        <dbReference type="Proteomes" id="UP000030640"/>
    </source>
</evidence>
<dbReference type="Proteomes" id="UP000030640">
    <property type="component" value="Unassembled WGS sequence"/>
</dbReference>
<keyword evidence="2" id="KW-1185">Reference proteome</keyword>
<dbReference type="GeneID" id="20039267"/>